<reference evidence="3 4" key="1">
    <citation type="submission" date="2018-06" db="EMBL/GenBank/DDBJ databases">
        <authorList>
            <consortium name="Pathogen Informatics"/>
            <person name="Doyle S."/>
        </authorList>
    </citation>
    <scope>NUCLEOTIDE SEQUENCE [LARGE SCALE GENOMIC DNA]</scope>
    <source>
        <strain evidence="3 4">NCTC11819</strain>
    </source>
</reference>
<proteinExistence type="predicted"/>
<dbReference type="SMART" id="SM00331">
    <property type="entry name" value="PP2C_SIG"/>
    <property type="match status" value="1"/>
</dbReference>
<feature type="compositionally biased region" description="Polar residues" evidence="1">
    <location>
        <begin position="301"/>
        <end position="320"/>
    </location>
</feature>
<dbReference type="CDD" id="cd00143">
    <property type="entry name" value="PP2Cc"/>
    <property type="match status" value="1"/>
</dbReference>
<dbReference type="GO" id="GO:0004722">
    <property type="term" value="F:protein serine/threonine phosphatase activity"/>
    <property type="evidence" value="ECO:0007669"/>
    <property type="project" value="UniProtKB-EC"/>
</dbReference>
<dbReference type="AlphaFoldDB" id="A0A8G2HTT3"/>
<dbReference type="InterPro" id="IPR001932">
    <property type="entry name" value="PPM-type_phosphatase-like_dom"/>
</dbReference>
<sequence>MEIVTGESTLRAAPPPLGGGAILGGTEGFLQSFSGQVPSESASVASGESSVPQWRLSWAAGTDIGLKRADNQDSFLAAPPFFLVADGMGGHAGGKQASATLLHALEPFCGRALSAEKFHRLLATACHEVMDLADANLDYSISPPGTTLTGLVLVNAVLSPVHEVPSGAAPAPPQPPEPPQPPRPPHPPEPPHPPAPPESPAELLVVNVGDSRTYVLAGGQLRQLTRDHSQVAQMLEAGLITPEMVPFMPNRSVITRAIGAGQTTLPQVDTWRLPVAGTAPNTGHNPGNNAKTGAEPGGKTGSENAGNPTGMTGRKPQQLSRETRRFLACSDGLHSLVRQALIERVLADTPTPEAAAKSLIEAALRAGGLDNVTVVVLDIEPAVEMAPHETASDPTKKERE</sequence>
<dbReference type="RefSeq" id="WP_115325823.1">
    <property type="nucleotide sequence ID" value="NZ_JACHMA010000001.1"/>
</dbReference>
<evidence type="ECO:0000313" key="3">
    <source>
        <dbReference type="EMBL" id="STO16644.1"/>
    </source>
</evidence>
<accession>A0A8G2HTT3</accession>
<comment type="caution">
    <text evidence="3">The sequence shown here is derived from an EMBL/GenBank/DDBJ whole genome shotgun (WGS) entry which is preliminary data.</text>
</comment>
<dbReference type="SUPFAM" id="SSF81606">
    <property type="entry name" value="PP2C-like"/>
    <property type="match status" value="1"/>
</dbReference>
<dbReference type="PROSITE" id="PS51746">
    <property type="entry name" value="PPM_2"/>
    <property type="match status" value="1"/>
</dbReference>
<evidence type="ECO:0000259" key="2">
    <source>
        <dbReference type="PROSITE" id="PS51746"/>
    </source>
</evidence>
<organism evidence="3 4">
    <name type="scientific">Mobiluncus mulieris</name>
    <dbReference type="NCBI Taxonomy" id="2052"/>
    <lineage>
        <taxon>Bacteria</taxon>
        <taxon>Bacillati</taxon>
        <taxon>Actinomycetota</taxon>
        <taxon>Actinomycetes</taxon>
        <taxon>Actinomycetales</taxon>
        <taxon>Actinomycetaceae</taxon>
        <taxon>Mobiluncus</taxon>
    </lineage>
</organism>
<feature type="region of interest" description="Disordered" evidence="1">
    <location>
        <begin position="164"/>
        <end position="201"/>
    </location>
</feature>
<dbReference type="InterPro" id="IPR036457">
    <property type="entry name" value="PPM-type-like_dom_sf"/>
</dbReference>
<name>A0A8G2HTT3_9ACTO</name>
<feature type="compositionally biased region" description="Pro residues" evidence="1">
    <location>
        <begin position="170"/>
        <end position="199"/>
    </location>
</feature>
<dbReference type="GeneID" id="61168714"/>
<dbReference type="SMART" id="SM00332">
    <property type="entry name" value="PP2Cc"/>
    <property type="match status" value="1"/>
</dbReference>
<gene>
    <name evidence="3" type="primary">pstP_2</name>
    <name evidence="3" type="ORF">NCTC11819_01214</name>
</gene>
<dbReference type="EC" id="3.1.3.16" evidence="3"/>
<feature type="region of interest" description="Disordered" evidence="1">
    <location>
        <begin position="277"/>
        <end position="320"/>
    </location>
</feature>
<evidence type="ECO:0000256" key="1">
    <source>
        <dbReference type="SAM" id="MobiDB-lite"/>
    </source>
</evidence>
<dbReference type="Proteomes" id="UP000255284">
    <property type="component" value="Unassembled WGS sequence"/>
</dbReference>
<evidence type="ECO:0000313" key="4">
    <source>
        <dbReference type="Proteomes" id="UP000255284"/>
    </source>
</evidence>
<protein>
    <submittedName>
        <fullName evidence="3">PP2C-family Ser/Thr phosphatase</fullName>
        <ecNumber evidence="3">3.1.3.16</ecNumber>
    </submittedName>
</protein>
<dbReference type="Gene3D" id="3.60.40.10">
    <property type="entry name" value="PPM-type phosphatase domain"/>
    <property type="match status" value="1"/>
</dbReference>
<dbReference type="EMBL" id="UGGQ01000006">
    <property type="protein sequence ID" value="STO16644.1"/>
    <property type="molecule type" value="Genomic_DNA"/>
</dbReference>
<feature type="compositionally biased region" description="Polar residues" evidence="1">
    <location>
        <begin position="279"/>
        <end position="291"/>
    </location>
</feature>
<feature type="domain" description="PPM-type phosphatase" evidence="2">
    <location>
        <begin position="57"/>
        <end position="379"/>
    </location>
</feature>
<keyword evidence="3" id="KW-0378">Hydrolase</keyword>